<feature type="transmembrane region" description="Helical" evidence="1">
    <location>
        <begin position="63"/>
        <end position="87"/>
    </location>
</feature>
<name>A0A9X4M6E1_9ACTN</name>
<dbReference type="RefSeq" id="WP_332520005.1">
    <property type="nucleotide sequence ID" value="NZ_JANRHA010000007.1"/>
</dbReference>
<keyword evidence="1" id="KW-1133">Transmembrane helix</keyword>
<evidence type="ECO:0000313" key="3">
    <source>
        <dbReference type="Proteomes" id="UP001152755"/>
    </source>
</evidence>
<keyword evidence="1" id="KW-0812">Transmembrane</keyword>
<evidence type="ECO:0000256" key="1">
    <source>
        <dbReference type="SAM" id="Phobius"/>
    </source>
</evidence>
<sequence length="288" mass="30146">MTVDRVPPLPSRRFGTLIRPLDRVGRSIDRAGDQANFFLAALFSLGKAARAYRRETMRLLAEISMGTGLLAVIGGTVVIVSLLTLFAGATVAVQGYDSLGDIGVSSLTGFLSAYVNIRVVSPVTAGVGLAATIGAGTTAQLGAMRISEEIDALEVMAIRSMPFLVSTRILAGLIAIVPLYALAVTTSFLSSRVATVHILGQSAGVYDHYFYTFLIPSDVLWSFVQAIAMAAVVMLIHSYYGYYAAGGPSGVGIATGRAVRSSLIAVVTVTLLISLALYGGARQLHLAG</sequence>
<protein>
    <submittedName>
        <fullName evidence="2">ABC transporter permease</fullName>
    </submittedName>
</protein>
<feature type="transmembrane region" description="Helical" evidence="1">
    <location>
        <begin position="163"/>
        <end position="183"/>
    </location>
</feature>
<proteinExistence type="predicted"/>
<dbReference type="Pfam" id="PF02405">
    <property type="entry name" value="MlaE"/>
    <property type="match status" value="1"/>
</dbReference>
<dbReference type="EMBL" id="JANRHA010000007">
    <property type="protein sequence ID" value="MDG3015301.1"/>
    <property type="molecule type" value="Genomic_DNA"/>
</dbReference>
<keyword evidence="3" id="KW-1185">Reference proteome</keyword>
<dbReference type="PANTHER" id="PTHR30188">
    <property type="entry name" value="ABC TRANSPORTER PERMEASE PROTEIN-RELATED"/>
    <property type="match status" value="1"/>
</dbReference>
<dbReference type="PANTHER" id="PTHR30188:SF13">
    <property type="entry name" value="CONSERVED HYPOTHETICAL INTEGRAL MEMBRANE PROTEIN YRBE3B"/>
    <property type="match status" value="1"/>
</dbReference>
<reference evidence="2" key="1">
    <citation type="submission" date="2022-08" db="EMBL/GenBank/DDBJ databases">
        <title>Genome analysis of Corynebacteriales strain.</title>
        <authorList>
            <person name="Lee S.D."/>
        </authorList>
    </citation>
    <scope>NUCLEOTIDE SEQUENCE</scope>
    <source>
        <strain evidence="2">D3-21</strain>
    </source>
</reference>
<feature type="transmembrane region" description="Helical" evidence="1">
    <location>
        <begin position="219"/>
        <end position="242"/>
    </location>
</feature>
<dbReference type="GO" id="GO:0005548">
    <property type="term" value="F:phospholipid transporter activity"/>
    <property type="evidence" value="ECO:0007669"/>
    <property type="project" value="TreeGrafter"/>
</dbReference>
<accession>A0A9X4M6E1</accession>
<feature type="transmembrane region" description="Helical" evidence="1">
    <location>
        <begin position="263"/>
        <end position="281"/>
    </location>
</feature>
<dbReference type="GO" id="GO:0043190">
    <property type="term" value="C:ATP-binding cassette (ABC) transporter complex"/>
    <property type="evidence" value="ECO:0007669"/>
    <property type="project" value="InterPro"/>
</dbReference>
<dbReference type="Proteomes" id="UP001152755">
    <property type="component" value="Unassembled WGS sequence"/>
</dbReference>
<gene>
    <name evidence="2" type="ORF">NVS88_12155</name>
</gene>
<keyword evidence="1" id="KW-0472">Membrane</keyword>
<dbReference type="AlphaFoldDB" id="A0A9X4M6E1"/>
<comment type="caution">
    <text evidence="2">The sequence shown here is derived from an EMBL/GenBank/DDBJ whole genome shotgun (WGS) entry which is preliminary data.</text>
</comment>
<organism evidence="2 3">
    <name type="scientific">Speluncibacter jeojiensis</name>
    <dbReference type="NCBI Taxonomy" id="2710754"/>
    <lineage>
        <taxon>Bacteria</taxon>
        <taxon>Bacillati</taxon>
        <taxon>Actinomycetota</taxon>
        <taxon>Actinomycetes</taxon>
        <taxon>Mycobacteriales</taxon>
        <taxon>Speluncibacteraceae</taxon>
        <taxon>Speluncibacter</taxon>
    </lineage>
</organism>
<feature type="transmembrane region" description="Helical" evidence="1">
    <location>
        <begin position="123"/>
        <end position="143"/>
    </location>
</feature>
<evidence type="ECO:0000313" key="2">
    <source>
        <dbReference type="EMBL" id="MDG3015301.1"/>
    </source>
</evidence>
<dbReference type="InterPro" id="IPR030802">
    <property type="entry name" value="Permease_MalE"/>
</dbReference>